<gene>
    <name evidence="1" type="ORF">MTR67_052680</name>
</gene>
<evidence type="ECO:0000313" key="1">
    <source>
        <dbReference type="EMBL" id="WMV59295.1"/>
    </source>
</evidence>
<dbReference type="Proteomes" id="UP001234989">
    <property type="component" value="Chromosome 12"/>
</dbReference>
<protein>
    <submittedName>
        <fullName evidence="1">Uncharacterized protein</fullName>
    </submittedName>
</protein>
<keyword evidence="2" id="KW-1185">Reference proteome</keyword>
<organism evidence="1 2">
    <name type="scientific">Solanum verrucosum</name>
    <dbReference type="NCBI Taxonomy" id="315347"/>
    <lineage>
        <taxon>Eukaryota</taxon>
        <taxon>Viridiplantae</taxon>
        <taxon>Streptophyta</taxon>
        <taxon>Embryophyta</taxon>
        <taxon>Tracheophyta</taxon>
        <taxon>Spermatophyta</taxon>
        <taxon>Magnoliopsida</taxon>
        <taxon>eudicotyledons</taxon>
        <taxon>Gunneridae</taxon>
        <taxon>Pentapetalae</taxon>
        <taxon>asterids</taxon>
        <taxon>lamiids</taxon>
        <taxon>Solanales</taxon>
        <taxon>Solanaceae</taxon>
        <taxon>Solanoideae</taxon>
        <taxon>Solaneae</taxon>
        <taxon>Solanum</taxon>
    </lineage>
</organism>
<reference evidence="1" key="1">
    <citation type="submission" date="2023-08" db="EMBL/GenBank/DDBJ databases">
        <title>A de novo genome assembly of Solanum verrucosum Schlechtendal, a Mexican diploid species geographically isolated from the other diploid A-genome species in potato relatives.</title>
        <authorList>
            <person name="Hosaka K."/>
        </authorList>
    </citation>
    <scope>NUCLEOTIDE SEQUENCE</scope>
    <source>
        <tissue evidence="1">Young leaves</tissue>
    </source>
</reference>
<proteinExistence type="predicted"/>
<accession>A0AAF0V7C0</accession>
<sequence length="54" mass="6005">MHVRLPLGNQLSTRGLFQPQLICCSSAKIEYDMASFLIGNSGIIFLKMQCVLMS</sequence>
<dbReference type="AlphaFoldDB" id="A0AAF0V7C0"/>
<dbReference type="EMBL" id="CP133623">
    <property type="protein sequence ID" value="WMV59295.1"/>
    <property type="molecule type" value="Genomic_DNA"/>
</dbReference>
<name>A0AAF0V7C0_SOLVR</name>
<evidence type="ECO:0000313" key="2">
    <source>
        <dbReference type="Proteomes" id="UP001234989"/>
    </source>
</evidence>